<keyword evidence="2" id="KW-1185">Reference proteome</keyword>
<gene>
    <name evidence="1" type="ORF">N7498_008965</name>
</gene>
<evidence type="ECO:0000313" key="1">
    <source>
        <dbReference type="EMBL" id="KAJ5195527.1"/>
    </source>
</evidence>
<dbReference type="OrthoDB" id="937291at2759"/>
<dbReference type="PANTHER" id="PTHR47779">
    <property type="entry name" value="SYNTHASE (CCG-9), PUTATIVE (AFU_ORTHOLOGUE AFUA_3G12100)-RELATED"/>
    <property type="match status" value="1"/>
</dbReference>
<dbReference type="AlphaFoldDB" id="A0A9W9JFU8"/>
<dbReference type="Gene3D" id="3.40.50.2000">
    <property type="entry name" value="Glycogen Phosphorylase B"/>
    <property type="match status" value="1"/>
</dbReference>
<name>A0A9W9JFU8_9EURO</name>
<dbReference type="InterPro" id="IPR052078">
    <property type="entry name" value="Trehalose_Metab_GTase"/>
</dbReference>
<reference evidence="1" key="2">
    <citation type="journal article" date="2023" name="IMA Fungus">
        <title>Comparative genomic study of the Penicillium genus elucidates a diverse pangenome and 15 lateral gene transfer events.</title>
        <authorList>
            <person name="Petersen C."/>
            <person name="Sorensen T."/>
            <person name="Nielsen M.R."/>
            <person name="Sondergaard T.E."/>
            <person name="Sorensen J.L."/>
            <person name="Fitzpatrick D.A."/>
            <person name="Frisvad J.C."/>
            <person name="Nielsen K.L."/>
        </authorList>
    </citation>
    <scope>NUCLEOTIDE SEQUENCE</scope>
    <source>
        <strain evidence="1">IBT 15544</strain>
    </source>
</reference>
<proteinExistence type="predicted"/>
<protein>
    <submittedName>
        <fullName evidence="1">Trehalose phosphorylase</fullName>
    </submittedName>
</protein>
<dbReference type="RefSeq" id="XP_058306015.1">
    <property type="nucleotide sequence ID" value="XM_058456027.1"/>
</dbReference>
<reference evidence="1" key="1">
    <citation type="submission" date="2022-12" db="EMBL/GenBank/DDBJ databases">
        <authorList>
            <person name="Petersen C."/>
        </authorList>
    </citation>
    <scope>NUCLEOTIDE SEQUENCE</scope>
    <source>
        <strain evidence="1">IBT 15544</strain>
    </source>
</reference>
<dbReference type="SUPFAM" id="SSF53756">
    <property type="entry name" value="UDP-Glycosyltransferase/glycogen phosphorylase"/>
    <property type="match status" value="1"/>
</dbReference>
<dbReference type="Proteomes" id="UP001150904">
    <property type="component" value="Unassembled WGS sequence"/>
</dbReference>
<organism evidence="1 2">
    <name type="scientific">Penicillium cinerascens</name>
    <dbReference type="NCBI Taxonomy" id="70096"/>
    <lineage>
        <taxon>Eukaryota</taxon>
        <taxon>Fungi</taxon>
        <taxon>Dikarya</taxon>
        <taxon>Ascomycota</taxon>
        <taxon>Pezizomycotina</taxon>
        <taxon>Eurotiomycetes</taxon>
        <taxon>Eurotiomycetidae</taxon>
        <taxon>Eurotiales</taxon>
        <taxon>Aspergillaceae</taxon>
        <taxon>Penicillium</taxon>
    </lineage>
</organism>
<dbReference type="GeneID" id="83183328"/>
<comment type="caution">
    <text evidence="1">The sequence shown here is derived from an EMBL/GenBank/DDBJ whole genome shotgun (WGS) entry which is preliminary data.</text>
</comment>
<dbReference type="PANTHER" id="PTHR47779:SF1">
    <property type="entry name" value="SYNTHASE (CCG-9), PUTATIVE (AFU_ORTHOLOGUE AFUA_3G12100)-RELATED"/>
    <property type="match status" value="1"/>
</dbReference>
<dbReference type="EMBL" id="JAPQKR010000015">
    <property type="protein sequence ID" value="KAJ5195527.1"/>
    <property type="molecule type" value="Genomic_DNA"/>
</dbReference>
<accession>A0A9W9JFU8</accession>
<evidence type="ECO:0000313" key="2">
    <source>
        <dbReference type="Proteomes" id="UP001150904"/>
    </source>
</evidence>
<sequence length="170" mass="19297">MVNHPSEDYITQIARFDPSKGLFDVLSGYSMFHDRMQEAQLNIKVPKLVIYGHRSIDDPDATRTYEAVVNQIEENMPHLRDHICVVRAKPSNQVLNAVLSKAKIVLQLSACEGFEIKVESGFLIEPHDPYNVAQRLLEVHTDEATAVGHSCLYLVKKLVEKLVEKKAWKS</sequence>